<dbReference type="AlphaFoldDB" id="A0A3M0BYE3"/>
<dbReference type="Pfam" id="PF19780">
    <property type="entry name" value="DUF6265"/>
    <property type="match status" value="1"/>
</dbReference>
<reference evidence="2 3" key="1">
    <citation type="submission" date="2018-10" db="EMBL/GenBank/DDBJ databases">
        <title>Genomic Encyclopedia of Archaeal and Bacterial Type Strains, Phase II (KMG-II): from individual species to whole genera.</title>
        <authorList>
            <person name="Goeker M."/>
        </authorList>
    </citation>
    <scope>NUCLEOTIDE SEQUENCE [LARGE SCALE GENOMIC DNA]</scope>
    <source>
        <strain evidence="2 3">DSM 25217</strain>
    </source>
</reference>
<name>A0A3M0BYE3_9PROT</name>
<sequence length="172" mass="18699">MVAAMADEVRRAWRVAAILVFTVIPAGSASLTSGAATVPARDGLGFLCGTWAAVQGPRTIFEHWSPSRGGQRLGYTQTIVDGTVKTYETLRIDRRDGQLTLTASPSNQTTVSFALARQSEGEAVFINPDHDFPQQIAYRLRDGRLIAHIYRTAAPAAEPAASWQYDRVAPCH</sequence>
<evidence type="ECO:0000259" key="1">
    <source>
        <dbReference type="Pfam" id="PF19780"/>
    </source>
</evidence>
<organism evidence="2 3">
    <name type="scientific">Eilatimonas milleporae</name>
    <dbReference type="NCBI Taxonomy" id="911205"/>
    <lineage>
        <taxon>Bacteria</taxon>
        <taxon>Pseudomonadati</taxon>
        <taxon>Pseudomonadota</taxon>
        <taxon>Alphaproteobacteria</taxon>
        <taxon>Kordiimonadales</taxon>
        <taxon>Kordiimonadaceae</taxon>
        <taxon>Eilatimonas</taxon>
    </lineage>
</organism>
<accession>A0A3M0BYE3</accession>
<dbReference type="InterPro" id="IPR046232">
    <property type="entry name" value="DUF6265"/>
</dbReference>
<comment type="caution">
    <text evidence="2">The sequence shown here is derived from an EMBL/GenBank/DDBJ whole genome shotgun (WGS) entry which is preliminary data.</text>
</comment>
<dbReference type="EMBL" id="REFR01000014">
    <property type="protein sequence ID" value="RMB02634.1"/>
    <property type="molecule type" value="Genomic_DNA"/>
</dbReference>
<evidence type="ECO:0000313" key="3">
    <source>
        <dbReference type="Proteomes" id="UP000271227"/>
    </source>
</evidence>
<keyword evidence="3" id="KW-1185">Reference proteome</keyword>
<protein>
    <recommendedName>
        <fullName evidence="1">DUF6265 domain-containing protein</fullName>
    </recommendedName>
</protein>
<evidence type="ECO:0000313" key="2">
    <source>
        <dbReference type="EMBL" id="RMB02634.1"/>
    </source>
</evidence>
<gene>
    <name evidence="2" type="ORF">BXY39_2984</name>
</gene>
<dbReference type="InParanoid" id="A0A3M0BYE3"/>
<proteinExistence type="predicted"/>
<feature type="domain" description="DUF6265" evidence="1">
    <location>
        <begin position="46"/>
        <end position="146"/>
    </location>
</feature>
<dbReference type="Proteomes" id="UP000271227">
    <property type="component" value="Unassembled WGS sequence"/>
</dbReference>